<evidence type="ECO:0000313" key="3">
    <source>
        <dbReference type="Proteomes" id="UP000594638"/>
    </source>
</evidence>
<keyword evidence="1" id="KW-0812">Transmembrane</keyword>
<dbReference type="Proteomes" id="UP000594638">
    <property type="component" value="Unassembled WGS sequence"/>
</dbReference>
<evidence type="ECO:0000313" key="2">
    <source>
        <dbReference type="EMBL" id="CAA2962954.1"/>
    </source>
</evidence>
<reference evidence="2 3" key="1">
    <citation type="submission" date="2019-12" db="EMBL/GenBank/DDBJ databases">
        <authorList>
            <person name="Alioto T."/>
            <person name="Alioto T."/>
            <person name="Gomez Garrido J."/>
        </authorList>
    </citation>
    <scope>NUCLEOTIDE SEQUENCE [LARGE SCALE GENOMIC DNA]</scope>
</reference>
<dbReference type="AlphaFoldDB" id="A0A8S0Q8X8"/>
<sequence>MFRTPYLRVCWWLWWWRRFLVVWATILLVTATGIDFELGVLMVFGVVLCGGSSDGVCEVAVSGGVYVVAILGVGVCDDFIGGLKVVVNVEVVLVMMVAVVLEAALKW</sequence>
<keyword evidence="1" id="KW-0472">Membrane</keyword>
<proteinExistence type="predicted"/>
<keyword evidence="3" id="KW-1185">Reference proteome</keyword>
<keyword evidence="1" id="KW-1133">Transmembrane helix</keyword>
<protein>
    <recommendedName>
        <fullName evidence="4">Transmembrane protein</fullName>
    </recommendedName>
</protein>
<feature type="transmembrane region" description="Helical" evidence="1">
    <location>
        <begin position="55"/>
        <end position="73"/>
    </location>
</feature>
<feature type="transmembrane region" description="Helical" evidence="1">
    <location>
        <begin position="20"/>
        <end position="48"/>
    </location>
</feature>
<accession>A0A8S0Q8X8</accession>
<name>A0A8S0Q8X8_OLEEU</name>
<gene>
    <name evidence="2" type="ORF">OLEA9_A016383</name>
</gene>
<evidence type="ECO:0000256" key="1">
    <source>
        <dbReference type="SAM" id="Phobius"/>
    </source>
</evidence>
<organism evidence="2 3">
    <name type="scientific">Olea europaea subsp. europaea</name>
    <dbReference type="NCBI Taxonomy" id="158383"/>
    <lineage>
        <taxon>Eukaryota</taxon>
        <taxon>Viridiplantae</taxon>
        <taxon>Streptophyta</taxon>
        <taxon>Embryophyta</taxon>
        <taxon>Tracheophyta</taxon>
        <taxon>Spermatophyta</taxon>
        <taxon>Magnoliopsida</taxon>
        <taxon>eudicotyledons</taxon>
        <taxon>Gunneridae</taxon>
        <taxon>Pentapetalae</taxon>
        <taxon>asterids</taxon>
        <taxon>lamiids</taxon>
        <taxon>Lamiales</taxon>
        <taxon>Oleaceae</taxon>
        <taxon>Oleeae</taxon>
        <taxon>Olea</taxon>
    </lineage>
</organism>
<evidence type="ECO:0008006" key="4">
    <source>
        <dbReference type="Google" id="ProtNLM"/>
    </source>
</evidence>
<comment type="caution">
    <text evidence="2">The sequence shown here is derived from an EMBL/GenBank/DDBJ whole genome shotgun (WGS) entry which is preliminary data.</text>
</comment>
<dbReference type="EMBL" id="CACTIH010001806">
    <property type="protein sequence ID" value="CAA2962954.1"/>
    <property type="molecule type" value="Genomic_DNA"/>
</dbReference>
<dbReference type="Gramene" id="OE9A016383T1">
    <property type="protein sequence ID" value="OE9A016383C1"/>
    <property type="gene ID" value="OE9A016383"/>
</dbReference>
<feature type="transmembrane region" description="Helical" evidence="1">
    <location>
        <begin position="85"/>
        <end position="105"/>
    </location>
</feature>